<feature type="domain" description="SWIM-type" evidence="3">
    <location>
        <begin position="531"/>
        <end position="570"/>
    </location>
</feature>
<dbReference type="EMBL" id="JABSTR010000001">
    <property type="protein sequence ID" value="KAH9361629.1"/>
    <property type="molecule type" value="Genomic_DNA"/>
</dbReference>
<dbReference type="OMA" id="ETECAIF"/>
<dbReference type="PANTHER" id="PTHR31569:SF4">
    <property type="entry name" value="SWIM-TYPE DOMAIN-CONTAINING PROTEIN"/>
    <property type="match status" value="1"/>
</dbReference>
<feature type="region of interest" description="Disordered" evidence="2">
    <location>
        <begin position="1"/>
        <end position="39"/>
    </location>
</feature>
<keyword evidence="5" id="KW-1185">Reference proteome</keyword>
<comment type="caution">
    <text evidence="4">The sequence shown here is derived from an EMBL/GenBank/DDBJ whole genome shotgun (WGS) entry which is preliminary data.</text>
</comment>
<keyword evidence="1" id="KW-0863">Zinc-finger</keyword>
<gene>
    <name evidence="4" type="ORF">HPB48_005218</name>
</gene>
<organism evidence="4 5">
    <name type="scientific">Haemaphysalis longicornis</name>
    <name type="common">Bush tick</name>
    <dbReference type="NCBI Taxonomy" id="44386"/>
    <lineage>
        <taxon>Eukaryota</taxon>
        <taxon>Metazoa</taxon>
        <taxon>Ecdysozoa</taxon>
        <taxon>Arthropoda</taxon>
        <taxon>Chelicerata</taxon>
        <taxon>Arachnida</taxon>
        <taxon>Acari</taxon>
        <taxon>Parasitiformes</taxon>
        <taxon>Ixodida</taxon>
        <taxon>Ixodoidea</taxon>
        <taxon>Ixodidae</taxon>
        <taxon>Haemaphysalinae</taxon>
        <taxon>Haemaphysalis</taxon>
    </lineage>
</organism>
<name>A0A9J6FF89_HAELO</name>
<dbReference type="Pfam" id="PF21056">
    <property type="entry name" value="ZSWIM1-3_RNaseH-like"/>
    <property type="match status" value="1"/>
</dbReference>
<keyword evidence="1" id="KW-0479">Metal-binding</keyword>
<dbReference type="GO" id="GO:0008270">
    <property type="term" value="F:zinc ion binding"/>
    <property type="evidence" value="ECO:0007669"/>
    <property type="project" value="UniProtKB-KW"/>
</dbReference>
<evidence type="ECO:0000313" key="4">
    <source>
        <dbReference type="EMBL" id="KAH9361629.1"/>
    </source>
</evidence>
<evidence type="ECO:0000256" key="2">
    <source>
        <dbReference type="SAM" id="MobiDB-lite"/>
    </source>
</evidence>
<dbReference type="PROSITE" id="PS50966">
    <property type="entry name" value="ZF_SWIM"/>
    <property type="match status" value="1"/>
</dbReference>
<dbReference type="InterPro" id="IPR048325">
    <property type="entry name" value="ZSWIM3_N"/>
</dbReference>
<dbReference type="OrthoDB" id="6512244at2759"/>
<dbReference type="VEuPathDB" id="VectorBase:HLOH_060230"/>
<evidence type="ECO:0000256" key="1">
    <source>
        <dbReference type="PROSITE-ProRule" id="PRU00325"/>
    </source>
</evidence>
<proteinExistence type="predicted"/>
<keyword evidence="1" id="KW-0862">Zinc</keyword>
<reference evidence="4 5" key="1">
    <citation type="journal article" date="2020" name="Cell">
        <title>Large-Scale Comparative Analyses of Tick Genomes Elucidate Their Genetic Diversity and Vector Capacities.</title>
        <authorList>
            <consortium name="Tick Genome and Microbiome Consortium (TIGMIC)"/>
            <person name="Jia N."/>
            <person name="Wang J."/>
            <person name="Shi W."/>
            <person name="Du L."/>
            <person name="Sun Y."/>
            <person name="Zhan W."/>
            <person name="Jiang J.F."/>
            <person name="Wang Q."/>
            <person name="Zhang B."/>
            <person name="Ji P."/>
            <person name="Bell-Sakyi L."/>
            <person name="Cui X.M."/>
            <person name="Yuan T.T."/>
            <person name="Jiang B.G."/>
            <person name="Yang W.F."/>
            <person name="Lam T.T."/>
            <person name="Chang Q.C."/>
            <person name="Ding S.J."/>
            <person name="Wang X.J."/>
            <person name="Zhu J.G."/>
            <person name="Ruan X.D."/>
            <person name="Zhao L."/>
            <person name="Wei J.T."/>
            <person name="Ye R.Z."/>
            <person name="Que T.C."/>
            <person name="Du C.H."/>
            <person name="Zhou Y.H."/>
            <person name="Cheng J.X."/>
            <person name="Dai P.F."/>
            <person name="Guo W.B."/>
            <person name="Han X.H."/>
            <person name="Huang E.J."/>
            <person name="Li L.F."/>
            <person name="Wei W."/>
            <person name="Gao Y.C."/>
            <person name="Liu J.Z."/>
            <person name="Shao H.Z."/>
            <person name="Wang X."/>
            <person name="Wang C.C."/>
            <person name="Yang T.C."/>
            <person name="Huo Q.B."/>
            <person name="Li W."/>
            <person name="Chen H.Y."/>
            <person name="Chen S.E."/>
            <person name="Zhou L.G."/>
            <person name="Ni X.B."/>
            <person name="Tian J.H."/>
            <person name="Sheng Y."/>
            <person name="Liu T."/>
            <person name="Pan Y.S."/>
            <person name="Xia L.Y."/>
            <person name="Li J."/>
            <person name="Zhao F."/>
            <person name="Cao W.C."/>
        </authorList>
    </citation>
    <scope>NUCLEOTIDE SEQUENCE [LARGE SCALE GENOMIC DNA]</scope>
    <source>
        <strain evidence="4">HaeL-2018</strain>
    </source>
</reference>
<evidence type="ECO:0000313" key="5">
    <source>
        <dbReference type="Proteomes" id="UP000821853"/>
    </source>
</evidence>
<dbReference type="PANTHER" id="PTHR31569">
    <property type="entry name" value="SWIM-TYPE DOMAIN-CONTAINING PROTEIN"/>
    <property type="match status" value="1"/>
</dbReference>
<feature type="compositionally biased region" description="Low complexity" evidence="2">
    <location>
        <begin position="19"/>
        <end position="35"/>
    </location>
</feature>
<dbReference type="AlphaFoldDB" id="A0A9J6FF89"/>
<dbReference type="InterPro" id="IPR007527">
    <property type="entry name" value="Znf_SWIM"/>
</dbReference>
<dbReference type="InterPro" id="IPR048324">
    <property type="entry name" value="ZSWIM1-3_RNaseH-like"/>
</dbReference>
<accession>A0A9J6FF89</accession>
<feature type="compositionally biased region" description="Acidic residues" evidence="2">
    <location>
        <begin position="1"/>
        <end position="11"/>
    </location>
</feature>
<protein>
    <recommendedName>
        <fullName evidence="3">SWIM-type domain-containing protein</fullName>
    </recommendedName>
</protein>
<evidence type="ECO:0000259" key="3">
    <source>
        <dbReference type="PROSITE" id="PS50966"/>
    </source>
</evidence>
<dbReference type="InterPro" id="IPR052579">
    <property type="entry name" value="Zinc_finger_SWIM"/>
</dbReference>
<sequence>MWTMSDDDDFVETPPSSEQAGPSSTQQAAPSPASTGLTDTPELTFHLGDQFSSFAELEKKVTAYSSAHFVQLWKRDARTIEAAKKRVGKIASKMSDVLKYHSVKYCCVHGGKKFATKASTRTSSTLKQDCGFRIYLVATQDGSSLEVRSLSLEHNNHAASEALFRHLPQQRRLPPEVQAEAVAMLRLRPDKKLLRERLESSTSNVVTLRDLSNLAAKSKKDNPRNNLQAAVKMLQDNYKATVRLLSDENNELRALFLQDEAMKKSFGDYPEIIFIDATYKLLETRMSCFLVIVEDGNGESEIVAAGLFATEDGDTLRWFFDVFKELNPSWDAIRIVMADKDWKERKVVTELLPQASLHICAFHTLQTFRREVSVRKLGISKPEQEMALDLLQRMVYAQNEDEYLQLYEVFKSSAPKQVLDYFDLNWHNIRHEWVMGLKWSCSNFFNSTNNRAESMNAKLKDIVMRYSSLENFVTDFFCFVHTTRKERSHKGAILLQKKRILKTTDEDYSRYCNLLTPYAFQHVKRQLDRSADMTVDTSNGALLTGACTCAFRVAMLLPCCHVLAARRQLGLSKFDDSLCAPRWLLEHYMESREELLLQESRQPEAVRVDRREQQPALSSHQKFRKASVLTGRIAGVLSEVSTAKFHNRMAVLEALLQHWMNDEEVHLTTEEYPLAPQEKTGSAMGNGESGILCALTPVGFKEAAVIPSSALPSNSAAACASAQMPESVSQAQIAVSIAPDNADCTVINSESHVKATEATCGDRPNPLPATLSIADVKDIKLPQPMRKCGRPKGHSLTVIGIPKKRKRNADRGPFRSLPISEKKNAVLTWLVGSAAAASALNGLEEHEVEVNPALLHCAILDESVDINIAQSYFTDDGWLAVCNTERDDIRPLPTASRRMAVCSQRTSTSRQVERACAKDSSHVYPGIAQ</sequence>
<dbReference type="Proteomes" id="UP000821853">
    <property type="component" value="Chromosome 1"/>
</dbReference>
<dbReference type="Pfam" id="PF21599">
    <property type="entry name" value="ZSWIM3_N"/>
    <property type="match status" value="1"/>
</dbReference>